<dbReference type="RefSeq" id="WP_189051849.1">
    <property type="nucleotide sequence ID" value="NZ_BMJQ01000022.1"/>
</dbReference>
<gene>
    <name evidence="2" type="ORF">GCM10011611_59720</name>
</gene>
<reference evidence="2" key="1">
    <citation type="journal article" date="2014" name="Int. J. Syst. Evol. Microbiol.">
        <title>Complete genome sequence of Corynebacterium casei LMG S-19264T (=DSM 44701T), isolated from a smear-ripened cheese.</title>
        <authorList>
            <consortium name="US DOE Joint Genome Institute (JGI-PGF)"/>
            <person name="Walter F."/>
            <person name="Albersmeier A."/>
            <person name="Kalinowski J."/>
            <person name="Ruckert C."/>
        </authorList>
    </citation>
    <scope>NUCLEOTIDE SEQUENCE</scope>
    <source>
        <strain evidence="2">CGMCC 1.15725</strain>
    </source>
</reference>
<dbReference type="AlphaFoldDB" id="A0A8J3E6K1"/>
<protein>
    <submittedName>
        <fullName evidence="2">Uncharacterized protein</fullName>
    </submittedName>
</protein>
<keyword evidence="1" id="KW-0812">Transmembrane</keyword>
<evidence type="ECO:0000313" key="3">
    <source>
        <dbReference type="Proteomes" id="UP000646365"/>
    </source>
</evidence>
<proteinExistence type="predicted"/>
<keyword evidence="1" id="KW-1133">Transmembrane helix</keyword>
<sequence>MRWRPALACWIQLVAVLGYTIGLGLLAPALWLDPFGALLKNLPILAAILALGAMEADR</sequence>
<feature type="transmembrane region" description="Helical" evidence="1">
    <location>
        <begin position="7"/>
        <end position="31"/>
    </location>
</feature>
<keyword evidence="1" id="KW-0472">Membrane</keyword>
<keyword evidence="3" id="KW-1185">Reference proteome</keyword>
<name>A0A8J3E6K1_9PROT</name>
<evidence type="ECO:0000313" key="2">
    <source>
        <dbReference type="EMBL" id="GGF45329.1"/>
    </source>
</evidence>
<reference evidence="2" key="2">
    <citation type="submission" date="2020-09" db="EMBL/GenBank/DDBJ databases">
        <authorList>
            <person name="Sun Q."/>
            <person name="Zhou Y."/>
        </authorList>
    </citation>
    <scope>NUCLEOTIDE SEQUENCE</scope>
    <source>
        <strain evidence="2">CGMCC 1.15725</strain>
    </source>
</reference>
<dbReference type="Pfam" id="PF13781">
    <property type="entry name" value="DoxX_3"/>
    <property type="match status" value="1"/>
</dbReference>
<dbReference type="InterPro" id="IPR025695">
    <property type="entry name" value="DoxX-like"/>
</dbReference>
<organism evidence="2 3">
    <name type="scientific">Aliidongia dinghuensis</name>
    <dbReference type="NCBI Taxonomy" id="1867774"/>
    <lineage>
        <taxon>Bacteria</taxon>
        <taxon>Pseudomonadati</taxon>
        <taxon>Pseudomonadota</taxon>
        <taxon>Alphaproteobacteria</taxon>
        <taxon>Rhodospirillales</taxon>
        <taxon>Dongiaceae</taxon>
        <taxon>Aliidongia</taxon>
    </lineage>
</organism>
<dbReference type="EMBL" id="BMJQ01000022">
    <property type="protein sequence ID" value="GGF45329.1"/>
    <property type="molecule type" value="Genomic_DNA"/>
</dbReference>
<accession>A0A8J3E6K1</accession>
<evidence type="ECO:0000256" key="1">
    <source>
        <dbReference type="SAM" id="Phobius"/>
    </source>
</evidence>
<dbReference type="Proteomes" id="UP000646365">
    <property type="component" value="Unassembled WGS sequence"/>
</dbReference>
<comment type="caution">
    <text evidence="2">The sequence shown here is derived from an EMBL/GenBank/DDBJ whole genome shotgun (WGS) entry which is preliminary data.</text>
</comment>